<dbReference type="InterPro" id="IPR007318">
    <property type="entry name" value="Phopholipid_MeTrfase"/>
</dbReference>
<keyword evidence="2 5" id="KW-0812">Transmembrane</keyword>
<protein>
    <submittedName>
        <fullName evidence="6">Isoprenylcysteine carboxylmethyltransferase family protein</fullName>
    </submittedName>
</protein>
<keyword evidence="3 5" id="KW-1133">Transmembrane helix</keyword>
<evidence type="ECO:0000256" key="5">
    <source>
        <dbReference type="SAM" id="Phobius"/>
    </source>
</evidence>
<reference evidence="6" key="1">
    <citation type="submission" date="2021-04" db="EMBL/GenBank/DDBJ databases">
        <title>Oceanospirillales bacteria with DddD are important DMSP degraders in coastal seawater.</title>
        <authorList>
            <person name="Liu J."/>
        </authorList>
    </citation>
    <scope>NUCLEOTIDE SEQUENCE</scope>
    <source>
        <strain evidence="6">D13-1</strain>
    </source>
</reference>
<dbReference type="PANTHER" id="PTHR12714">
    <property type="entry name" value="PROTEIN-S ISOPRENYLCYSTEINE O-METHYLTRANSFERASE"/>
    <property type="match status" value="1"/>
</dbReference>
<dbReference type="PANTHER" id="PTHR12714:SF24">
    <property type="entry name" value="SLR1182 PROTEIN"/>
    <property type="match status" value="1"/>
</dbReference>
<dbReference type="RefSeq" id="WP_255854856.1">
    <property type="nucleotide sequence ID" value="NZ_CP073347.1"/>
</dbReference>
<dbReference type="Proteomes" id="UP001058461">
    <property type="component" value="Chromosome"/>
</dbReference>
<evidence type="ECO:0000313" key="6">
    <source>
        <dbReference type="EMBL" id="UTW12734.1"/>
    </source>
</evidence>
<keyword evidence="7" id="KW-1185">Reference proteome</keyword>
<comment type="subcellular location">
    <subcellularLocation>
        <location evidence="1">Endomembrane system</location>
        <topology evidence="1">Multi-pass membrane protein</topology>
    </subcellularLocation>
</comment>
<dbReference type="Pfam" id="PF04191">
    <property type="entry name" value="PEMT"/>
    <property type="match status" value="1"/>
</dbReference>
<sequence>MTVDQLETKVPPLAIVLICALCMIAIARVFPGPAPVADVGRVLAVFCLLAGGFLAVAGVLAFRRAQTTVDPMLHRRATALVTTGVYSITRNPMYVGLLFVLLALGCYLSSPYAMVMCVLFVLYMNRFQIRPEEALLESIFKDAYRAYRARVRRWL</sequence>
<evidence type="ECO:0000256" key="1">
    <source>
        <dbReference type="ARBA" id="ARBA00004127"/>
    </source>
</evidence>
<dbReference type="Gene3D" id="1.20.120.1630">
    <property type="match status" value="1"/>
</dbReference>
<gene>
    <name evidence="6" type="ORF">KDW95_03375</name>
</gene>
<feature type="transmembrane region" description="Helical" evidence="5">
    <location>
        <begin position="42"/>
        <end position="62"/>
    </location>
</feature>
<name>A0ABY5HL99_9GAMM</name>
<evidence type="ECO:0000256" key="3">
    <source>
        <dbReference type="ARBA" id="ARBA00022989"/>
    </source>
</evidence>
<feature type="transmembrane region" description="Helical" evidence="5">
    <location>
        <begin position="94"/>
        <end position="123"/>
    </location>
</feature>
<evidence type="ECO:0000313" key="7">
    <source>
        <dbReference type="Proteomes" id="UP001058461"/>
    </source>
</evidence>
<evidence type="ECO:0000256" key="2">
    <source>
        <dbReference type="ARBA" id="ARBA00022692"/>
    </source>
</evidence>
<evidence type="ECO:0000256" key="4">
    <source>
        <dbReference type="ARBA" id="ARBA00023136"/>
    </source>
</evidence>
<proteinExistence type="predicted"/>
<accession>A0ABY5HL99</accession>
<dbReference type="EMBL" id="CP073347">
    <property type="protein sequence ID" value="UTW12734.1"/>
    <property type="molecule type" value="Genomic_DNA"/>
</dbReference>
<organism evidence="6 7">
    <name type="scientific">Marinobacterium rhizophilum</name>
    <dbReference type="NCBI Taxonomy" id="420402"/>
    <lineage>
        <taxon>Bacteria</taxon>
        <taxon>Pseudomonadati</taxon>
        <taxon>Pseudomonadota</taxon>
        <taxon>Gammaproteobacteria</taxon>
        <taxon>Oceanospirillales</taxon>
        <taxon>Oceanospirillaceae</taxon>
        <taxon>Marinobacterium</taxon>
    </lineage>
</organism>
<keyword evidence="4 5" id="KW-0472">Membrane</keyword>
<feature type="transmembrane region" description="Helical" evidence="5">
    <location>
        <begin position="12"/>
        <end position="30"/>
    </location>
</feature>